<keyword evidence="2" id="KW-0548">Nucleotidyltransferase</keyword>
<dbReference type="Proteomes" id="UP000215914">
    <property type="component" value="Unassembled WGS sequence"/>
</dbReference>
<dbReference type="PANTHER" id="PTHR33116">
    <property type="entry name" value="REVERSE TRANSCRIPTASE ZINC-BINDING DOMAIN-CONTAINING PROTEIN-RELATED-RELATED"/>
    <property type="match status" value="1"/>
</dbReference>
<evidence type="ECO:0000259" key="1">
    <source>
        <dbReference type="Pfam" id="PF13966"/>
    </source>
</evidence>
<dbReference type="Gramene" id="mRNA:HanXRQr2_Chr04g0170661">
    <property type="protein sequence ID" value="CDS:HanXRQr2_Chr04g0170661.1"/>
    <property type="gene ID" value="HanXRQr2_Chr04g0170661"/>
</dbReference>
<dbReference type="AlphaFoldDB" id="A0A9K3J7Z8"/>
<dbReference type="EMBL" id="MNCJ02000319">
    <property type="protein sequence ID" value="KAF5810534.1"/>
    <property type="molecule type" value="Genomic_DNA"/>
</dbReference>
<proteinExistence type="predicted"/>
<comment type="caution">
    <text evidence="2">The sequence shown here is derived from an EMBL/GenBank/DDBJ whole genome shotgun (WGS) entry which is preliminary data.</text>
</comment>
<name>A0A9K3J7Z8_HELAN</name>
<dbReference type="InterPro" id="IPR026960">
    <property type="entry name" value="RVT-Znf"/>
</dbReference>
<protein>
    <submittedName>
        <fullName evidence="2">Reverse transcriptase zinc-binding domain-containing protein</fullName>
    </submittedName>
</protein>
<feature type="domain" description="Reverse transcriptase zinc-binding" evidence="1">
    <location>
        <begin position="118"/>
        <end position="184"/>
    </location>
</feature>
<accession>A0A9K3J7Z8</accession>
<gene>
    <name evidence="2" type="ORF">HanXRQr2_Chr04g0170661</name>
</gene>
<dbReference type="GO" id="GO:0003964">
    <property type="term" value="F:RNA-directed DNA polymerase activity"/>
    <property type="evidence" value="ECO:0007669"/>
    <property type="project" value="UniProtKB-KW"/>
</dbReference>
<keyword evidence="2" id="KW-0808">Transferase</keyword>
<evidence type="ECO:0000313" key="3">
    <source>
        <dbReference type="Proteomes" id="UP000215914"/>
    </source>
</evidence>
<sequence>MGVGSIQHFNYAMLVKWWWRFKAEPNQLWAQVVASIHCGYNINSPAPLFPLKRSIPGVWKDVGSMEVALRKAGIFISDYLVEVDGVWKWRSDPFGSFSVKQVRADIESAAVEAGDSDLVFEWNNWVTPKANYLLWRALLGKVASKVGLVHRGIALADSVCSRCGIAEEDPDHIFINCLWSRCIWWNIMAWIRIKFPLDVSNLKDLFSYIKSNPGGRVWKRCVNLIASATVWCIWKARNKKVFEGVFIPVSSVVDQIKEESFGWACSRSSLRRPVWGNWKSFDVIGLL</sequence>
<dbReference type="PANTHER" id="PTHR33116:SF81">
    <property type="entry name" value="RNA-DIRECTED DNA POLYMERASE"/>
    <property type="match status" value="1"/>
</dbReference>
<evidence type="ECO:0000313" key="2">
    <source>
        <dbReference type="EMBL" id="KAF5810534.1"/>
    </source>
</evidence>
<organism evidence="2 3">
    <name type="scientific">Helianthus annuus</name>
    <name type="common">Common sunflower</name>
    <dbReference type="NCBI Taxonomy" id="4232"/>
    <lineage>
        <taxon>Eukaryota</taxon>
        <taxon>Viridiplantae</taxon>
        <taxon>Streptophyta</taxon>
        <taxon>Embryophyta</taxon>
        <taxon>Tracheophyta</taxon>
        <taxon>Spermatophyta</taxon>
        <taxon>Magnoliopsida</taxon>
        <taxon>eudicotyledons</taxon>
        <taxon>Gunneridae</taxon>
        <taxon>Pentapetalae</taxon>
        <taxon>asterids</taxon>
        <taxon>campanulids</taxon>
        <taxon>Asterales</taxon>
        <taxon>Asteraceae</taxon>
        <taxon>Asteroideae</taxon>
        <taxon>Heliantheae alliance</taxon>
        <taxon>Heliantheae</taxon>
        <taxon>Helianthus</taxon>
    </lineage>
</organism>
<reference evidence="2" key="2">
    <citation type="submission" date="2020-06" db="EMBL/GenBank/DDBJ databases">
        <title>Helianthus annuus Genome sequencing and assembly Release 2.</title>
        <authorList>
            <person name="Gouzy J."/>
            <person name="Langlade N."/>
            <person name="Munos S."/>
        </authorList>
    </citation>
    <scope>NUCLEOTIDE SEQUENCE</scope>
    <source>
        <tissue evidence="2">Leaves</tissue>
    </source>
</reference>
<keyword evidence="3" id="KW-1185">Reference proteome</keyword>
<dbReference type="Pfam" id="PF13966">
    <property type="entry name" value="zf-RVT"/>
    <property type="match status" value="1"/>
</dbReference>
<reference evidence="2" key="1">
    <citation type="journal article" date="2017" name="Nature">
        <title>The sunflower genome provides insights into oil metabolism, flowering and Asterid evolution.</title>
        <authorList>
            <person name="Badouin H."/>
            <person name="Gouzy J."/>
            <person name="Grassa C.J."/>
            <person name="Murat F."/>
            <person name="Staton S.E."/>
            <person name="Cottret L."/>
            <person name="Lelandais-Briere C."/>
            <person name="Owens G.L."/>
            <person name="Carrere S."/>
            <person name="Mayjonade B."/>
            <person name="Legrand L."/>
            <person name="Gill N."/>
            <person name="Kane N.C."/>
            <person name="Bowers J.E."/>
            <person name="Hubner S."/>
            <person name="Bellec A."/>
            <person name="Berard A."/>
            <person name="Berges H."/>
            <person name="Blanchet N."/>
            <person name="Boniface M.C."/>
            <person name="Brunel D."/>
            <person name="Catrice O."/>
            <person name="Chaidir N."/>
            <person name="Claudel C."/>
            <person name="Donnadieu C."/>
            <person name="Faraut T."/>
            <person name="Fievet G."/>
            <person name="Helmstetter N."/>
            <person name="King M."/>
            <person name="Knapp S.J."/>
            <person name="Lai Z."/>
            <person name="Le Paslier M.C."/>
            <person name="Lippi Y."/>
            <person name="Lorenzon L."/>
            <person name="Mandel J.R."/>
            <person name="Marage G."/>
            <person name="Marchand G."/>
            <person name="Marquand E."/>
            <person name="Bret-Mestries E."/>
            <person name="Morien E."/>
            <person name="Nambeesan S."/>
            <person name="Nguyen T."/>
            <person name="Pegot-Espagnet P."/>
            <person name="Pouilly N."/>
            <person name="Raftis F."/>
            <person name="Sallet E."/>
            <person name="Schiex T."/>
            <person name="Thomas J."/>
            <person name="Vandecasteele C."/>
            <person name="Vares D."/>
            <person name="Vear F."/>
            <person name="Vautrin S."/>
            <person name="Crespi M."/>
            <person name="Mangin B."/>
            <person name="Burke J.M."/>
            <person name="Salse J."/>
            <person name="Munos S."/>
            <person name="Vincourt P."/>
            <person name="Rieseberg L.H."/>
            <person name="Langlade N.B."/>
        </authorList>
    </citation>
    <scope>NUCLEOTIDE SEQUENCE</scope>
    <source>
        <tissue evidence="2">Leaves</tissue>
    </source>
</reference>
<keyword evidence="2" id="KW-0695">RNA-directed DNA polymerase</keyword>